<proteinExistence type="predicted"/>
<dbReference type="EMBL" id="FOSV01000026">
    <property type="protein sequence ID" value="SFL83652.1"/>
    <property type="molecule type" value="Genomic_DNA"/>
</dbReference>
<evidence type="ECO:0000256" key="2">
    <source>
        <dbReference type="SAM" id="SignalP"/>
    </source>
</evidence>
<feature type="region of interest" description="Disordered" evidence="1">
    <location>
        <begin position="68"/>
        <end position="108"/>
    </location>
</feature>
<dbReference type="AlphaFoldDB" id="A0A1I4KXX1"/>
<feature type="region of interest" description="Disordered" evidence="1">
    <location>
        <begin position="21"/>
        <end position="40"/>
    </location>
</feature>
<evidence type="ECO:0000256" key="1">
    <source>
        <dbReference type="SAM" id="MobiDB-lite"/>
    </source>
</evidence>
<keyword evidence="4" id="KW-1185">Reference proteome</keyword>
<evidence type="ECO:0000313" key="3">
    <source>
        <dbReference type="EMBL" id="SFL83652.1"/>
    </source>
</evidence>
<reference evidence="4" key="1">
    <citation type="submission" date="2016-10" db="EMBL/GenBank/DDBJ databases">
        <authorList>
            <person name="Varghese N."/>
            <person name="Submissions S."/>
        </authorList>
    </citation>
    <scope>NUCLEOTIDE SEQUENCE [LARGE SCALE GENOMIC DNA]</scope>
    <source>
        <strain evidence="4">CGMCC 1.6474</strain>
    </source>
</reference>
<feature type="signal peptide" evidence="2">
    <location>
        <begin position="1"/>
        <end position="26"/>
    </location>
</feature>
<dbReference type="Proteomes" id="UP000198804">
    <property type="component" value="Unassembled WGS sequence"/>
</dbReference>
<organism evidence="3 4">
    <name type="scientific">Methylorubrum salsuginis</name>
    <dbReference type="NCBI Taxonomy" id="414703"/>
    <lineage>
        <taxon>Bacteria</taxon>
        <taxon>Pseudomonadati</taxon>
        <taxon>Pseudomonadota</taxon>
        <taxon>Alphaproteobacteria</taxon>
        <taxon>Hyphomicrobiales</taxon>
        <taxon>Methylobacteriaceae</taxon>
        <taxon>Methylorubrum</taxon>
    </lineage>
</organism>
<sequence>MTALPLPRRVRAAAFAVAAAASPAQAGPLTTGPDCGPDAFSHAEVIEHRPPRRGPLTAVPQTLCTDLAPQAPPASVDIHLYPGLGAPVGRQAPGDPYEGGRRGHAPRP</sequence>
<keyword evidence="2" id="KW-0732">Signal</keyword>
<feature type="chain" id="PRO_5011572720" evidence="2">
    <location>
        <begin position="27"/>
        <end position="108"/>
    </location>
</feature>
<gene>
    <name evidence="3" type="ORF">SAMN04488125_12650</name>
</gene>
<name>A0A1I4KXX1_9HYPH</name>
<protein>
    <submittedName>
        <fullName evidence="3">Uncharacterized protein</fullName>
    </submittedName>
</protein>
<accession>A0A1I4KXX1</accession>
<evidence type="ECO:0000313" key="4">
    <source>
        <dbReference type="Proteomes" id="UP000198804"/>
    </source>
</evidence>
<dbReference type="OrthoDB" id="8005822at2"/>
<dbReference type="STRING" id="414703.SAMN04488125_12650"/>